<evidence type="ECO:0000259" key="8">
    <source>
        <dbReference type="Pfam" id="PF00889"/>
    </source>
</evidence>
<dbReference type="PANTHER" id="PTHR11741">
    <property type="entry name" value="ELONGATION FACTOR TS"/>
    <property type="match status" value="1"/>
</dbReference>
<dbReference type="EMBL" id="JHUK01000001">
    <property type="protein sequence ID" value="RAM58011.1"/>
    <property type="molecule type" value="Genomic_DNA"/>
</dbReference>
<evidence type="ECO:0000256" key="6">
    <source>
        <dbReference type="ARBA" id="ARBA00025453"/>
    </source>
</evidence>
<comment type="subcellular location">
    <subcellularLocation>
        <location evidence="7">Cytoplasm</location>
    </subcellularLocation>
</comment>
<dbReference type="CDD" id="cd14275">
    <property type="entry name" value="UBA_EF-Ts"/>
    <property type="match status" value="1"/>
</dbReference>
<dbReference type="RefSeq" id="WP_066539865.1">
    <property type="nucleotide sequence ID" value="NZ_JHUK01000001.1"/>
</dbReference>
<dbReference type="InterPro" id="IPR036402">
    <property type="entry name" value="EF-Ts_dimer_sf"/>
</dbReference>
<dbReference type="PANTHER" id="PTHR11741:SF0">
    <property type="entry name" value="ELONGATION FACTOR TS, MITOCHONDRIAL"/>
    <property type="match status" value="1"/>
</dbReference>
<name>A0A328IJ10_9MOLU</name>
<dbReference type="InterPro" id="IPR014039">
    <property type="entry name" value="Transl_elong_EFTs/EF1B_dimer"/>
</dbReference>
<dbReference type="GO" id="GO:0003746">
    <property type="term" value="F:translation elongation factor activity"/>
    <property type="evidence" value="ECO:0007669"/>
    <property type="project" value="UniProtKB-UniRule"/>
</dbReference>
<evidence type="ECO:0000313" key="10">
    <source>
        <dbReference type="Proteomes" id="UP000249343"/>
    </source>
</evidence>
<evidence type="ECO:0000256" key="7">
    <source>
        <dbReference type="HAMAP-Rule" id="MF_00050"/>
    </source>
</evidence>
<accession>A0A328IJ10</accession>
<dbReference type="InterPro" id="IPR009060">
    <property type="entry name" value="UBA-like_sf"/>
</dbReference>
<evidence type="ECO:0000256" key="5">
    <source>
        <dbReference type="ARBA" id="ARBA00022917"/>
    </source>
</evidence>
<evidence type="ECO:0000256" key="2">
    <source>
        <dbReference type="ARBA" id="ARBA00016956"/>
    </source>
</evidence>
<dbReference type="NCBIfam" id="TIGR00116">
    <property type="entry name" value="tsf"/>
    <property type="match status" value="1"/>
</dbReference>
<dbReference type="InterPro" id="IPR001816">
    <property type="entry name" value="Transl_elong_EFTs/EF1B"/>
</dbReference>
<feature type="domain" description="Translation elongation factor EFTs/EF1B dimerisation" evidence="8">
    <location>
        <begin position="73"/>
        <end position="278"/>
    </location>
</feature>
<dbReference type="FunFam" id="1.10.8.10:FF:000001">
    <property type="entry name" value="Elongation factor Ts"/>
    <property type="match status" value="1"/>
</dbReference>
<dbReference type="InterPro" id="IPR018101">
    <property type="entry name" value="Transl_elong_Ts_CS"/>
</dbReference>
<evidence type="ECO:0000313" key="9">
    <source>
        <dbReference type="EMBL" id="RAM58011.1"/>
    </source>
</evidence>
<dbReference type="Pfam" id="PF00889">
    <property type="entry name" value="EF_TS"/>
    <property type="match status" value="1"/>
</dbReference>
<dbReference type="OrthoDB" id="9808348at2"/>
<dbReference type="SUPFAM" id="SSF46934">
    <property type="entry name" value="UBA-like"/>
    <property type="match status" value="1"/>
</dbReference>
<evidence type="ECO:0000256" key="3">
    <source>
        <dbReference type="ARBA" id="ARBA00022490"/>
    </source>
</evidence>
<dbReference type="GO" id="GO:0005737">
    <property type="term" value="C:cytoplasm"/>
    <property type="evidence" value="ECO:0007669"/>
    <property type="project" value="UniProtKB-SubCell"/>
</dbReference>
<dbReference type="Gene3D" id="3.30.479.20">
    <property type="entry name" value="Elongation factor Ts, dimerisation domain"/>
    <property type="match status" value="2"/>
</dbReference>
<dbReference type="AlphaFoldDB" id="A0A328IJ10"/>
<reference evidence="9 10" key="1">
    <citation type="submission" date="2014-04" db="EMBL/GenBank/DDBJ databases">
        <title>Genome study of Napier grass stunt phytoplasma.</title>
        <authorList>
            <person name="Kawicha P."/>
            <person name="Dickinson M."/>
            <person name="Hodgetts J."/>
        </authorList>
    </citation>
    <scope>NUCLEOTIDE SEQUENCE [LARGE SCALE GENOMIC DNA]</scope>
    <source>
        <strain evidence="9 10">NGS-S10</strain>
    </source>
</reference>
<dbReference type="SUPFAM" id="SSF54713">
    <property type="entry name" value="Elongation factor Ts (EF-Ts), dimerisation domain"/>
    <property type="match status" value="1"/>
</dbReference>
<keyword evidence="4 7" id="KW-0251">Elongation factor</keyword>
<dbReference type="Gene3D" id="1.10.286.20">
    <property type="match status" value="1"/>
</dbReference>
<dbReference type="Gene3D" id="1.10.8.10">
    <property type="entry name" value="DNA helicase RuvA subunit, C-terminal domain"/>
    <property type="match status" value="1"/>
</dbReference>
<dbReference type="Proteomes" id="UP000249343">
    <property type="component" value="Unassembled WGS sequence"/>
</dbReference>
<keyword evidence="3 7" id="KW-0963">Cytoplasm</keyword>
<protein>
    <recommendedName>
        <fullName evidence="2 7">Elongation factor Ts</fullName>
        <shortName evidence="7">EF-Ts</shortName>
    </recommendedName>
</protein>
<organism evidence="9 10">
    <name type="scientific">Candidatus Phytoplasma oryzae</name>
    <dbReference type="NCBI Taxonomy" id="203274"/>
    <lineage>
        <taxon>Bacteria</taxon>
        <taxon>Bacillati</taxon>
        <taxon>Mycoplasmatota</taxon>
        <taxon>Mollicutes</taxon>
        <taxon>Acholeplasmatales</taxon>
        <taxon>Acholeplasmataceae</taxon>
        <taxon>Candidatus Phytoplasma</taxon>
        <taxon>16SrXI (Rice yellow dwarf group)</taxon>
    </lineage>
</organism>
<dbReference type="HAMAP" id="MF_00050">
    <property type="entry name" value="EF_Ts"/>
    <property type="match status" value="1"/>
</dbReference>
<feature type="region of interest" description="Involved in Mg(2+) ion dislocation from EF-Tu" evidence="7">
    <location>
        <begin position="82"/>
        <end position="85"/>
    </location>
</feature>
<keyword evidence="10" id="KW-1185">Reference proteome</keyword>
<comment type="similarity">
    <text evidence="1 7">Belongs to the EF-Ts family.</text>
</comment>
<evidence type="ECO:0000256" key="4">
    <source>
        <dbReference type="ARBA" id="ARBA00022768"/>
    </source>
</evidence>
<gene>
    <name evidence="7" type="primary">tsf</name>
    <name evidence="9" type="ORF">DH96_00430</name>
</gene>
<comment type="caution">
    <text evidence="9">The sequence shown here is derived from an EMBL/GenBank/DDBJ whole genome shotgun (WGS) entry which is preliminary data.</text>
</comment>
<evidence type="ECO:0000256" key="1">
    <source>
        <dbReference type="ARBA" id="ARBA00005532"/>
    </source>
</evidence>
<sequence length="281" mass="32870">MSVKITIEMIKTLRRRTQAGIVDCKKALIKTQGDIDKAIILINKERKSLNNFLHKDQIFSEGLVNVAFKKNRGILFELNTQTDFVSNSQFFLDFCHKLENILLNVDDSVITLDDFLNYNVNQQKIKDMISEKSSILGETINLRRIKIIYKKNEESFGIYKHIGNKIVCLVRLTNPCIEVEKNLPIHIVCFNPKFISKDCVESSFIEQTKQKILKKIKLKNPKINEKWINISINKKIDSVLNEICLLEQFLYNNPKQKITEYLKLNNTDIIEFHRFELCEND</sequence>
<comment type="function">
    <text evidence="6 7">Associates with the EF-Tu.GDP complex and induces the exchange of GDP to GTP. It remains bound to the aminoacyl-tRNA.EF-Tu.GTP complex up to the GTP hydrolysis stage on the ribosome.</text>
</comment>
<proteinExistence type="inferred from homology"/>
<dbReference type="PROSITE" id="PS01126">
    <property type="entry name" value="EF_TS_1"/>
    <property type="match status" value="1"/>
</dbReference>
<keyword evidence="5 7" id="KW-0648">Protein biosynthesis</keyword>